<feature type="compositionally biased region" description="Polar residues" evidence="1">
    <location>
        <begin position="22"/>
        <end position="34"/>
    </location>
</feature>
<keyword evidence="3" id="KW-1185">Reference proteome</keyword>
<evidence type="ECO:0000256" key="1">
    <source>
        <dbReference type="SAM" id="MobiDB-lite"/>
    </source>
</evidence>
<accession>A0A9P8PU24</accession>
<protein>
    <submittedName>
        <fullName evidence="2">Uncharacterized protein</fullName>
    </submittedName>
</protein>
<feature type="compositionally biased region" description="Low complexity" evidence="1">
    <location>
        <begin position="55"/>
        <end position="64"/>
    </location>
</feature>
<evidence type="ECO:0000313" key="3">
    <source>
        <dbReference type="Proteomes" id="UP000774326"/>
    </source>
</evidence>
<comment type="caution">
    <text evidence="2">The sequence shown here is derived from an EMBL/GenBank/DDBJ whole genome shotgun (WGS) entry which is preliminary data.</text>
</comment>
<organism evidence="2 3">
    <name type="scientific">Wickerhamomyces pijperi</name>
    <name type="common">Yeast</name>
    <name type="synonym">Pichia pijperi</name>
    <dbReference type="NCBI Taxonomy" id="599730"/>
    <lineage>
        <taxon>Eukaryota</taxon>
        <taxon>Fungi</taxon>
        <taxon>Dikarya</taxon>
        <taxon>Ascomycota</taxon>
        <taxon>Saccharomycotina</taxon>
        <taxon>Saccharomycetes</taxon>
        <taxon>Phaffomycetales</taxon>
        <taxon>Wickerhamomycetaceae</taxon>
        <taxon>Wickerhamomyces</taxon>
    </lineage>
</organism>
<name>A0A9P8PU24_WICPI</name>
<proteinExistence type="predicted"/>
<feature type="region of interest" description="Disordered" evidence="1">
    <location>
        <begin position="1"/>
        <end position="87"/>
    </location>
</feature>
<reference evidence="2" key="2">
    <citation type="submission" date="2021-01" db="EMBL/GenBank/DDBJ databases">
        <authorList>
            <person name="Schikora-Tamarit M.A."/>
        </authorList>
    </citation>
    <scope>NUCLEOTIDE SEQUENCE</scope>
    <source>
        <strain evidence="2">CBS2887</strain>
    </source>
</reference>
<evidence type="ECO:0000313" key="2">
    <source>
        <dbReference type="EMBL" id="KAH3677592.1"/>
    </source>
</evidence>
<sequence length="87" mass="9149">MLEQVNQPDHKIIHSNKPIRCVTQSGGTSNSNSRKQLRDRLSVILESSGDGSGGSNSDSNRDNGNGSGDRRDGARGTSVKSMGHLAG</sequence>
<dbReference type="EMBL" id="JAEUBG010005157">
    <property type="protein sequence ID" value="KAH3677592.1"/>
    <property type="molecule type" value="Genomic_DNA"/>
</dbReference>
<dbReference type="Proteomes" id="UP000774326">
    <property type="component" value="Unassembled WGS sequence"/>
</dbReference>
<reference evidence="2" key="1">
    <citation type="journal article" date="2021" name="Open Biol.">
        <title>Shared evolutionary footprints suggest mitochondrial oxidative damage underlies multiple complex I losses in fungi.</title>
        <authorList>
            <person name="Schikora-Tamarit M.A."/>
            <person name="Marcet-Houben M."/>
            <person name="Nosek J."/>
            <person name="Gabaldon T."/>
        </authorList>
    </citation>
    <scope>NUCLEOTIDE SEQUENCE</scope>
    <source>
        <strain evidence="2">CBS2887</strain>
    </source>
</reference>
<gene>
    <name evidence="2" type="ORF">WICPIJ_008952</name>
</gene>
<dbReference type="AlphaFoldDB" id="A0A9P8PU24"/>